<dbReference type="Gene3D" id="1.20.1250.20">
    <property type="entry name" value="MFS general substrate transporter like domains"/>
    <property type="match status" value="1"/>
</dbReference>
<evidence type="ECO:0000256" key="4">
    <source>
        <dbReference type="ARBA" id="ARBA00022692"/>
    </source>
</evidence>
<feature type="transmembrane region" description="Helical" evidence="9">
    <location>
        <begin position="330"/>
        <end position="348"/>
    </location>
</feature>
<feature type="transmembrane region" description="Helical" evidence="9">
    <location>
        <begin position="427"/>
        <end position="447"/>
    </location>
</feature>
<dbReference type="Proteomes" id="UP001316803">
    <property type="component" value="Unassembled WGS sequence"/>
</dbReference>
<evidence type="ECO:0000256" key="2">
    <source>
        <dbReference type="ARBA" id="ARBA00010992"/>
    </source>
</evidence>
<feature type="region of interest" description="Disordered" evidence="8">
    <location>
        <begin position="508"/>
        <end position="535"/>
    </location>
</feature>
<sequence length="535" mass="58491">MGFLQRIIHNDAMKTDPHEIYNWRVFALAASACFGGTLFGMDIGIIGGVITMPSFKAEYGLDKLSDLARSNLSANLVSVMQAGAFAGALLANPLADRLGRKPALIIVAVIAFVGGILQGLSFGHLSAFYIGRFVEGLGLGGATMVAPTYVSENAPRSIRGLLIGFYQLFETMGAMIAFWINYGSLLHLKGHGQFIVPLCMQALPPFLLFVSMFFCPESPRFLAKQDNWDSASKVLSTVRNLPLEHPYVQAELHEMQAQLEEERASVHGTGFWAIQKECWLIPGNRNRALLSIGLMVCQQMTGTNALNYYAPTIFTNLGITGNAQSLFATGVYGIVKMVSCGIFITFLADTLGRRWSFIWTGILMAIVMFYLGFYVRFDPPVKGAAVPPAGYVALVAIYLFAAAFQFGWGPVCWIYVSEIPTARLRGLNVALSAATQWLFNLVIARSTPVMLQTVGAHGYGTYFIFACFNVCIVIIAFLFVKETKGISLERMDELFGVARLNADELGKAAAEGDSKRMEIERTEGAAEQVESVQTK</sequence>
<dbReference type="SUPFAM" id="SSF103473">
    <property type="entry name" value="MFS general substrate transporter"/>
    <property type="match status" value="1"/>
</dbReference>
<evidence type="ECO:0000256" key="8">
    <source>
        <dbReference type="SAM" id="MobiDB-lite"/>
    </source>
</evidence>
<evidence type="ECO:0000256" key="3">
    <source>
        <dbReference type="ARBA" id="ARBA00022448"/>
    </source>
</evidence>
<proteinExistence type="inferred from homology"/>
<evidence type="ECO:0000313" key="12">
    <source>
        <dbReference type="Proteomes" id="UP001316803"/>
    </source>
</evidence>
<organism evidence="11 12">
    <name type="scientific">Knufia fluminis</name>
    <dbReference type="NCBI Taxonomy" id="191047"/>
    <lineage>
        <taxon>Eukaryota</taxon>
        <taxon>Fungi</taxon>
        <taxon>Dikarya</taxon>
        <taxon>Ascomycota</taxon>
        <taxon>Pezizomycotina</taxon>
        <taxon>Eurotiomycetes</taxon>
        <taxon>Chaetothyriomycetidae</taxon>
        <taxon>Chaetothyriales</taxon>
        <taxon>Trichomeriaceae</taxon>
        <taxon>Knufia</taxon>
    </lineage>
</organism>
<evidence type="ECO:0000256" key="5">
    <source>
        <dbReference type="ARBA" id="ARBA00022989"/>
    </source>
</evidence>
<dbReference type="AlphaFoldDB" id="A0AAN8E9X3"/>
<dbReference type="InterPro" id="IPR003663">
    <property type="entry name" value="Sugar/inositol_transpt"/>
</dbReference>
<dbReference type="NCBIfam" id="TIGR00879">
    <property type="entry name" value="SP"/>
    <property type="match status" value="1"/>
</dbReference>
<dbReference type="InterPro" id="IPR005828">
    <property type="entry name" value="MFS_sugar_transport-like"/>
</dbReference>
<dbReference type="GO" id="GO:0005351">
    <property type="term" value="F:carbohydrate:proton symporter activity"/>
    <property type="evidence" value="ECO:0007669"/>
    <property type="project" value="TreeGrafter"/>
</dbReference>
<gene>
    <name evidence="11" type="ORF">OHC33_009465</name>
</gene>
<evidence type="ECO:0000256" key="9">
    <source>
        <dbReference type="SAM" id="Phobius"/>
    </source>
</evidence>
<name>A0AAN8E9X3_9EURO</name>
<protein>
    <recommendedName>
        <fullName evidence="10">Major facilitator superfamily (MFS) profile domain-containing protein</fullName>
    </recommendedName>
</protein>
<feature type="transmembrane region" description="Helical" evidence="9">
    <location>
        <begin position="162"/>
        <end position="182"/>
    </location>
</feature>
<dbReference type="PROSITE" id="PS00217">
    <property type="entry name" value="SUGAR_TRANSPORT_2"/>
    <property type="match status" value="1"/>
</dbReference>
<dbReference type="PANTHER" id="PTHR48022:SF21">
    <property type="entry name" value="QUINATE TRANSPORTER, PUTATIVE (AFU_ORTHOLOGUE AFUA_6G06960)-RELATED"/>
    <property type="match status" value="1"/>
</dbReference>
<comment type="subcellular location">
    <subcellularLocation>
        <location evidence="1">Membrane</location>
        <topology evidence="1">Multi-pass membrane protein</topology>
    </subcellularLocation>
</comment>
<feature type="transmembrane region" description="Helical" evidence="9">
    <location>
        <begin position="459"/>
        <end position="480"/>
    </location>
</feature>
<reference evidence="11 12" key="1">
    <citation type="submission" date="2022-12" db="EMBL/GenBank/DDBJ databases">
        <title>Genomic features and morphological characterization of a novel Knufia sp. strain isolated from spacecraft assembly facility.</title>
        <authorList>
            <person name="Teixeira M."/>
            <person name="Chander A.M."/>
            <person name="Stajich J.E."/>
            <person name="Venkateswaran K."/>
        </authorList>
    </citation>
    <scope>NUCLEOTIDE SEQUENCE [LARGE SCALE GENOMIC DNA]</scope>
    <source>
        <strain evidence="11 12">FJI-L2-BK-P2</strain>
    </source>
</reference>
<keyword evidence="5 9" id="KW-1133">Transmembrane helix</keyword>
<comment type="caution">
    <text evidence="11">The sequence shown here is derived from an EMBL/GenBank/DDBJ whole genome shotgun (WGS) entry which is preliminary data.</text>
</comment>
<evidence type="ECO:0000256" key="7">
    <source>
        <dbReference type="RuleBase" id="RU003346"/>
    </source>
</evidence>
<dbReference type="InterPro" id="IPR036259">
    <property type="entry name" value="MFS_trans_sf"/>
</dbReference>
<dbReference type="InterPro" id="IPR050360">
    <property type="entry name" value="MFS_Sugar_Transporters"/>
</dbReference>
<feature type="compositionally biased region" description="Basic and acidic residues" evidence="8">
    <location>
        <begin position="508"/>
        <end position="524"/>
    </location>
</feature>
<dbReference type="PROSITE" id="PS50850">
    <property type="entry name" value="MFS"/>
    <property type="match status" value="1"/>
</dbReference>
<feature type="transmembrane region" description="Helical" evidence="9">
    <location>
        <begin position="289"/>
        <end position="310"/>
    </location>
</feature>
<feature type="transmembrane region" description="Helical" evidence="9">
    <location>
        <begin position="194"/>
        <end position="215"/>
    </location>
</feature>
<keyword evidence="4 9" id="KW-0812">Transmembrane</keyword>
<keyword evidence="12" id="KW-1185">Reference proteome</keyword>
<feature type="transmembrane region" description="Helical" evidence="9">
    <location>
        <begin position="355"/>
        <end position="377"/>
    </location>
</feature>
<dbReference type="PANTHER" id="PTHR48022">
    <property type="entry name" value="PLASTIDIC GLUCOSE TRANSPORTER 4"/>
    <property type="match status" value="1"/>
</dbReference>
<dbReference type="FunFam" id="1.20.1250.20:FF:000026">
    <property type="entry name" value="MFS quinate transporter QutD"/>
    <property type="match status" value="1"/>
</dbReference>
<dbReference type="EMBL" id="JAKLMC020000035">
    <property type="protein sequence ID" value="KAK5949473.1"/>
    <property type="molecule type" value="Genomic_DNA"/>
</dbReference>
<keyword evidence="6 9" id="KW-0472">Membrane</keyword>
<evidence type="ECO:0000256" key="6">
    <source>
        <dbReference type="ARBA" id="ARBA00023136"/>
    </source>
</evidence>
<feature type="domain" description="Major facilitator superfamily (MFS) profile" evidence="10">
    <location>
        <begin position="28"/>
        <end position="484"/>
    </location>
</feature>
<evidence type="ECO:0000313" key="11">
    <source>
        <dbReference type="EMBL" id="KAK5949473.1"/>
    </source>
</evidence>
<dbReference type="PRINTS" id="PR00171">
    <property type="entry name" value="SUGRTRNSPORT"/>
</dbReference>
<feature type="transmembrane region" description="Helical" evidence="9">
    <location>
        <begin position="129"/>
        <end position="150"/>
    </location>
</feature>
<dbReference type="GO" id="GO:0016020">
    <property type="term" value="C:membrane"/>
    <property type="evidence" value="ECO:0007669"/>
    <property type="project" value="UniProtKB-SubCell"/>
</dbReference>
<dbReference type="InterPro" id="IPR020846">
    <property type="entry name" value="MFS_dom"/>
</dbReference>
<dbReference type="Pfam" id="PF00083">
    <property type="entry name" value="Sugar_tr"/>
    <property type="match status" value="1"/>
</dbReference>
<feature type="transmembrane region" description="Helical" evidence="9">
    <location>
        <begin position="21"/>
        <end position="52"/>
    </location>
</feature>
<feature type="transmembrane region" description="Helical" evidence="9">
    <location>
        <begin position="103"/>
        <end position="123"/>
    </location>
</feature>
<dbReference type="InterPro" id="IPR005829">
    <property type="entry name" value="Sugar_transporter_CS"/>
</dbReference>
<evidence type="ECO:0000259" key="10">
    <source>
        <dbReference type="PROSITE" id="PS50850"/>
    </source>
</evidence>
<feature type="transmembrane region" description="Helical" evidence="9">
    <location>
        <begin position="389"/>
        <end position="415"/>
    </location>
</feature>
<evidence type="ECO:0000256" key="1">
    <source>
        <dbReference type="ARBA" id="ARBA00004141"/>
    </source>
</evidence>
<keyword evidence="3 7" id="KW-0813">Transport</keyword>
<accession>A0AAN8E9X3</accession>
<feature type="transmembrane region" description="Helical" evidence="9">
    <location>
        <begin position="72"/>
        <end position="91"/>
    </location>
</feature>
<comment type="similarity">
    <text evidence="2 7">Belongs to the major facilitator superfamily. Sugar transporter (TC 2.A.1.1) family.</text>
</comment>